<dbReference type="Pfam" id="PF08281">
    <property type="entry name" value="Sigma70_r4_2"/>
    <property type="match status" value="1"/>
</dbReference>
<evidence type="ECO:0000256" key="4">
    <source>
        <dbReference type="ARBA" id="ARBA00023163"/>
    </source>
</evidence>
<feature type="domain" description="RNA polymerase sigma factor 70 region 4 type 2" evidence="6">
    <location>
        <begin position="113"/>
        <end position="164"/>
    </location>
</feature>
<dbReference type="EMBL" id="FQTY01000008">
    <property type="protein sequence ID" value="SHE85045.1"/>
    <property type="molecule type" value="Genomic_DNA"/>
</dbReference>
<dbReference type="InterPro" id="IPR013325">
    <property type="entry name" value="RNA_pol_sigma_r2"/>
</dbReference>
<accession>A0A1M4WV18</accession>
<dbReference type="PANTHER" id="PTHR43133">
    <property type="entry name" value="RNA POLYMERASE ECF-TYPE SIGMA FACTO"/>
    <property type="match status" value="1"/>
</dbReference>
<dbReference type="CDD" id="cd06171">
    <property type="entry name" value="Sigma70_r4"/>
    <property type="match status" value="1"/>
</dbReference>
<keyword evidence="3" id="KW-0731">Sigma factor</keyword>
<evidence type="ECO:0000259" key="6">
    <source>
        <dbReference type="Pfam" id="PF08281"/>
    </source>
</evidence>
<evidence type="ECO:0000256" key="3">
    <source>
        <dbReference type="ARBA" id="ARBA00023082"/>
    </source>
</evidence>
<evidence type="ECO:0000313" key="7">
    <source>
        <dbReference type="EMBL" id="SHE85045.1"/>
    </source>
</evidence>
<dbReference type="GO" id="GO:0006352">
    <property type="term" value="P:DNA-templated transcription initiation"/>
    <property type="evidence" value="ECO:0007669"/>
    <property type="project" value="InterPro"/>
</dbReference>
<evidence type="ECO:0000313" key="8">
    <source>
        <dbReference type="Proteomes" id="UP000184114"/>
    </source>
</evidence>
<dbReference type="NCBIfam" id="TIGR02937">
    <property type="entry name" value="sigma70-ECF"/>
    <property type="match status" value="1"/>
</dbReference>
<gene>
    <name evidence="7" type="ORF">SAMN02745784_02005</name>
</gene>
<keyword evidence="4" id="KW-0804">Transcription</keyword>
<dbReference type="InterPro" id="IPR013324">
    <property type="entry name" value="RNA_pol_sigma_r3/r4-like"/>
</dbReference>
<dbReference type="InterPro" id="IPR007627">
    <property type="entry name" value="RNA_pol_sigma70_r2"/>
</dbReference>
<proteinExistence type="inferred from homology"/>
<dbReference type="Pfam" id="PF04542">
    <property type="entry name" value="Sigma70_r2"/>
    <property type="match status" value="1"/>
</dbReference>
<protein>
    <submittedName>
        <fullName evidence="7">RNA polymerase sigma-70 factor, ECF subfamily</fullName>
    </submittedName>
</protein>
<dbReference type="AlphaFoldDB" id="A0A1M4WV18"/>
<dbReference type="GO" id="GO:0016987">
    <property type="term" value="F:sigma factor activity"/>
    <property type="evidence" value="ECO:0007669"/>
    <property type="project" value="UniProtKB-KW"/>
</dbReference>
<dbReference type="Gene3D" id="1.10.1740.10">
    <property type="match status" value="1"/>
</dbReference>
<name>A0A1M4WV18_9FIRM</name>
<organism evidence="7 8">
    <name type="scientific">Tissierella praeacuta DSM 18095</name>
    <dbReference type="NCBI Taxonomy" id="1123404"/>
    <lineage>
        <taxon>Bacteria</taxon>
        <taxon>Bacillati</taxon>
        <taxon>Bacillota</taxon>
        <taxon>Tissierellia</taxon>
        <taxon>Tissierellales</taxon>
        <taxon>Tissierellaceae</taxon>
        <taxon>Tissierella</taxon>
    </lineage>
</organism>
<dbReference type="InterPro" id="IPR014284">
    <property type="entry name" value="RNA_pol_sigma-70_dom"/>
</dbReference>
<dbReference type="InterPro" id="IPR039425">
    <property type="entry name" value="RNA_pol_sigma-70-like"/>
</dbReference>
<dbReference type="SUPFAM" id="SSF88659">
    <property type="entry name" value="Sigma3 and sigma4 domains of RNA polymerase sigma factors"/>
    <property type="match status" value="1"/>
</dbReference>
<evidence type="ECO:0000256" key="2">
    <source>
        <dbReference type="ARBA" id="ARBA00023015"/>
    </source>
</evidence>
<dbReference type="RefSeq" id="WP_072975988.1">
    <property type="nucleotide sequence ID" value="NZ_FQTY01000008.1"/>
</dbReference>
<feature type="domain" description="RNA polymerase sigma-70 region 2" evidence="5">
    <location>
        <begin position="10"/>
        <end position="76"/>
    </location>
</feature>
<dbReference type="GO" id="GO:0003677">
    <property type="term" value="F:DNA binding"/>
    <property type="evidence" value="ECO:0007669"/>
    <property type="project" value="InterPro"/>
</dbReference>
<sequence length="177" mass="20655">MNVAELTRIIEDYGKDVYGFCFKLTRDKHQADDLYQETFLKAMELCHKIDKAKNPKGFIVAIAANTWKNQQRKFGWRNRIAKVVEFQDDFDNEFYMIDTTTPELVAISNETYRMIDRASASLNDKLKIPLYMYYNTGLSIEDIADALKVPTGTVKSRLYKARKLIKEYMEVNGYEGF</sequence>
<dbReference type="PANTHER" id="PTHR43133:SF60">
    <property type="entry name" value="RNA POLYMERASE SIGMA FACTOR SIGV"/>
    <property type="match status" value="1"/>
</dbReference>
<dbReference type="Gene3D" id="1.10.10.10">
    <property type="entry name" value="Winged helix-like DNA-binding domain superfamily/Winged helix DNA-binding domain"/>
    <property type="match status" value="1"/>
</dbReference>
<comment type="similarity">
    <text evidence="1">Belongs to the sigma-70 factor family. ECF subfamily.</text>
</comment>
<dbReference type="Proteomes" id="UP000184114">
    <property type="component" value="Unassembled WGS sequence"/>
</dbReference>
<reference evidence="8" key="1">
    <citation type="submission" date="2016-11" db="EMBL/GenBank/DDBJ databases">
        <authorList>
            <person name="Varghese N."/>
            <person name="Submissions S."/>
        </authorList>
    </citation>
    <scope>NUCLEOTIDE SEQUENCE [LARGE SCALE GENOMIC DNA]</scope>
    <source>
        <strain evidence="8">DSM 18095</strain>
    </source>
</reference>
<keyword evidence="8" id="KW-1185">Reference proteome</keyword>
<dbReference type="STRING" id="1123404.SAMN02745784_02005"/>
<dbReference type="InterPro" id="IPR036388">
    <property type="entry name" value="WH-like_DNA-bd_sf"/>
</dbReference>
<evidence type="ECO:0000259" key="5">
    <source>
        <dbReference type="Pfam" id="PF04542"/>
    </source>
</evidence>
<dbReference type="InterPro" id="IPR013249">
    <property type="entry name" value="RNA_pol_sigma70_r4_t2"/>
</dbReference>
<keyword evidence="2" id="KW-0805">Transcription regulation</keyword>
<evidence type="ECO:0000256" key="1">
    <source>
        <dbReference type="ARBA" id="ARBA00010641"/>
    </source>
</evidence>
<dbReference type="SUPFAM" id="SSF88946">
    <property type="entry name" value="Sigma2 domain of RNA polymerase sigma factors"/>
    <property type="match status" value="1"/>
</dbReference>
<dbReference type="GeneID" id="90994473"/>